<dbReference type="PANTHER" id="PTHR24148">
    <property type="entry name" value="ANKYRIN REPEAT DOMAIN-CONTAINING PROTEIN 39 HOMOLOG-RELATED"/>
    <property type="match status" value="1"/>
</dbReference>
<sequence length="1295" mass="144129">MKISMTPGRAGAALLALAKKKVSRKERTLTDPESKLVELYAQHGDKFELFTRPLLEAVELLLHESTFEDYYRTENNIDYPIAEDFIEKNASAGNLGPEHLLKVIAMAASVSDKHDYHMKGGADFVKRLIELGAPVNGIDSDGKPPLYFACRFGGPKIFDALIEAGADTEVTCEDLLPAPDIDGKAPMPRCNLLKLALDGKYLGSKHQWAYEGQDSVYFEIMRWDNIITTLLLQGRSFDPGHPMIAHHLQIACSMGRTDLINIILRPDDAVYQASLVDIPMVQGLTLPAAMVSAARAGRPAIVETMLSLGADPRTPFPLESAIPAPFEWKRLFNRPALTPLAPPHALFSHFPRFHGGHKWDDIAKSLEHMIIAGTWQPDDAVFKEDCEKLLQGFIAHGCVLPAGRLLAQGFRPLDITFCTSPAALDLCVQYGISSLVNWQTVLSHACHEGKTDVFRAVVKHAPGLWKDYDDMMECARRFIDKPDLVRCFIDHCGLDIDYVGEQEAFREDPRSSLLSSAIVDIYSKRTTPTIQMLVSLGANTDMPGLPFNAKEALWNATKGRNRCGVSPVEGFRENILPAIRAICGNDMPYPPGWPHVEDLEDQQEGIRPVTLPTDHPAFLNVRGYDPSMSNLMSLDSEMPDVEQCDNARLPEIPSLTSEREAIRGLDGSPYHFVSLGGFSNGIRLLHLEPATTFEAPIQSSFIRCSLAEAPSFQVLTGCWGATKAVEFIGIDDGFATVSADLSAALRRVRSSSTPVMLWSRGLCINYQDIDEANKQLTLVRDVHLSAQRLLVWLGEATDGANIVFDFLDKNVFNLPDEHAVNPGNRFDGSLQGASMRRPCDMSLSDPMDEYDGSTPVGYRPNTGGLFYPADVGAAYEQLCLRPWFYTPWTETEIVLCDQMTLLCGPYRIASGPSGFDNILREMDAPYMYKPMAKVRTPNERPVVSTGPRHLYELSSCRTRLARCSDPLKCAEIIASRLAWGPYTRSDPRETVFATAALSAKSLFVMDYRDSIAVVLRKVTEAMLDRQLKVLLHYGFNNKVIQGLPSWVPDLTHPEDMNVLYKPFSFWMKPGPHIQCTAPRVEGDNLILQGLCIEKIHAVGVVMQDHDPLVLHDWENVAASMPRTSVIDSITEAFMHTLVASTGSGRHVRVESFRRWYTIHGSGKLRVADAEWFEACELAEAWSGPSYQRQLQNNTYRIKQRQDDLERYERGVWAMGRGRRFFVTDRGNMGLGPGGAAVGDVVMQPLTLTITQPFSYVLTPREDGLYGFKGASCLYSADAIPRFEKKEVVPMDFVIR</sequence>
<dbReference type="Pfam" id="PF06985">
    <property type="entry name" value="HET"/>
    <property type="match status" value="1"/>
</dbReference>
<feature type="repeat" description="ANK" evidence="1">
    <location>
        <begin position="141"/>
        <end position="173"/>
    </location>
</feature>
<dbReference type="InterPro" id="IPR002110">
    <property type="entry name" value="Ankyrin_rpt"/>
</dbReference>
<keyword evidence="4" id="KW-1185">Reference proteome</keyword>
<dbReference type="InterPro" id="IPR036770">
    <property type="entry name" value="Ankyrin_rpt-contain_sf"/>
</dbReference>
<proteinExistence type="predicted"/>
<keyword evidence="1" id="KW-0040">ANK repeat</keyword>
<evidence type="ECO:0000259" key="2">
    <source>
        <dbReference type="Pfam" id="PF06985"/>
    </source>
</evidence>
<evidence type="ECO:0000313" key="4">
    <source>
        <dbReference type="Proteomes" id="UP000770015"/>
    </source>
</evidence>
<dbReference type="EMBL" id="JAGSXJ010000005">
    <property type="protein sequence ID" value="KAH6691461.1"/>
    <property type="molecule type" value="Genomic_DNA"/>
</dbReference>
<dbReference type="Proteomes" id="UP000770015">
    <property type="component" value="Unassembled WGS sequence"/>
</dbReference>
<protein>
    <recommendedName>
        <fullName evidence="2">Heterokaryon incompatibility domain-containing protein</fullName>
    </recommendedName>
</protein>
<dbReference type="Gene3D" id="1.25.40.20">
    <property type="entry name" value="Ankyrin repeat-containing domain"/>
    <property type="match status" value="1"/>
</dbReference>
<name>A0A9P9AFA7_9PEZI</name>
<dbReference type="SMART" id="SM00248">
    <property type="entry name" value="ANK"/>
    <property type="match status" value="4"/>
</dbReference>
<dbReference type="InterPro" id="IPR052895">
    <property type="entry name" value="HetReg/Transcr_Mod"/>
</dbReference>
<gene>
    <name evidence="3" type="ORF">F5X68DRAFT_274060</name>
</gene>
<dbReference type="PANTHER" id="PTHR24148:SF80">
    <property type="entry name" value="HETEROKARYON INCOMPATIBILITY DOMAIN-CONTAINING PROTEIN"/>
    <property type="match status" value="1"/>
</dbReference>
<feature type="domain" description="Heterokaryon incompatibility" evidence="2">
    <location>
        <begin position="717"/>
        <end position="801"/>
    </location>
</feature>
<dbReference type="SUPFAM" id="SSF48403">
    <property type="entry name" value="Ankyrin repeat"/>
    <property type="match status" value="1"/>
</dbReference>
<accession>A0A9P9AFA7</accession>
<reference evidence="3" key="1">
    <citation type="journal article" date="2021" name="Nat. Commun.">
        <title>Genetic determinants of endophytism in the Arabidopsis root mycobiome.</title>
        <authorList>
            <person name="Mesny F."/>
            <person name="Miyauchi S."/>
            <person name="Thiergart T."/>
            <person name="Pickel B."/>
            <person name="Atanasova L."/>
            <person name="Karlsson M."/>
            <person name="Huettel B."/>
            <person name="Barry K.W."/>
            <person name="Haridas S."/>
            <person name="Chen C."/>
            <person name="Bauer D."/>
            <person name="Andreopoulos W."/>
            <person name="Pangilinan J."/>
            <person name="LaButti K."/>
            <person name="Riley R."/>
            <person name="Lipzen A."/>
            <person name="Clum A."/>
            <person name="Drula E."/>
            <person name="Henrissat B."/>
            <person name="Kohler A."/>
            <person name="Grigoriev I.V."/>
            <person name="Martin F.M."/>
            <person name="Hacquard S."/>
        </authorList>
    </citation>
    <scope>NUCLEOTIDE SEQUENCE</scope>
    <source>
        <strain evidence="3">MPI-SDFR-AT-0117</strain>
    </source>
</reference>
<organism evidence="3 4">
    <name type="scientific">Plectosphaerella plurivora</name>
    <dbReference type="NCBI Taxonomy" id="936078"/>
    <lineage>
        <taxon>Eukaryota</taxon>
        <taxon>Fungi</taxon>
        <taxon>Dikarya</taxon>
        <taxon>Ascomycota</taxon>
        <taxon>Pezizomycotina</taxon>
        <taxon>Sordariomycetes</taxon>
        <taxon>Hypocreomycetidae</taxon>
        <taxon>Glomerellales</taxon>
        <taxon>Plectosphaerellaceae</taxon>
        <taxon>Plectosphaerella</taxon>
    </lineage>
</organism>
<evidence type="ECO:0000313" key="3">
    <source>
        <dbReference type="EMBL" id="KAH6691461.1"/>
    </source>
</evidence>
<evidence type="ECO:0000256" key="1">
    <source>
        <dbReference type="PROSITE-ProRule" id="PRU00023"/>
    </source>
</evidence>
<comment type="caution">
    <text evidence="3">The sequence shown here is derived from an EMBL/GenBank/DDBJ whole genome shotgun (WGS) entry which is preliminary data.</text>
</comment>
<dbReference type="PROSITE" id="PS50297">
    <property type="entry name" value="ANK_REP_REGION"/>
    <property type="match status" value="1"/>
</dbReference>
<dbReference type="OrthoDB" id="5219748at2759"/>
<dbReference type="PROSITE" id="PS50088">
    <property type="entry name" value="ANK_REPEAT"/>
    <property type="match status" value="1"/>
</dbReference>
<dbReference type="InterPro" id="IPR010730">
    <property type="entry name" value="HET"/>
</dbReference>